<organism evidence="1 2">
    <name type="scientific">Nocardia gamkensis</name>
    <dbReference type="NCBI Taxonomy" id="352869"/>
    <lineage>
        <taxon>Bacteria</taxon>
        <taxon>Bacillati</taxon>
        <taxon>Actinomycetota</taxon>
        <taxon>Actinomycetes</taxon>
        <taxon>Mycobacteriales</taxon>
        <taxon>Nocardiaceae</taxon>
        <taxon>Nocardia</taxon>
    </lineage>
</organism>
<name>A0A7X6R6M1_9NOCA</name>
<protein>
    <submittedName>
        <fullName evidence="1">Uncharacterized protein</fullName>
    </submittedName>
</protein>
<dbReference type="RefSeq" id="WP_062975722.1">
    <property type="nucleotide sequence ID" value="NZ_JAAXOS010000021.1"/>
</dbReference>
<dbReference type="EMBL" id="JAAXOS010000021">
    <property type="protein sequence ID" value="NKY30805.1"/>
    <property type="molecule type" value="Genomic_DNA"/>
</dbReference>
<proteinExistence type="predicted"/>
<evidence type="ECO:0000313" key="1">
    <source>
        <dbReference type="EMBL" id="NKY30805.1"/>
    </source>
</evidence>
<comment type="caution">
    <text evidence="1">The sequence shown here is derived from an EMBL/GenBank/DDBJ whole genome shotgun (WGS) entry which is preliminary data.</text>
</comment>
<dbReference type="Proteomes" id="UP000540698">
    <property type="component" value="Unassembled WGS sequence"/>
</dbReference>
<evidence type="ECO:0000313" key="2">
    <source>
        <dbReference type="Proteomes" id="UP000540698"/>
    </source>
</evidence>
<gene>
    <name evidence="1" type="ORF">HGB38_32035</name>
</gene>
<sequence>MTENYARLLLLGREALSIQERWLLAWLLARPNRMSIAFEEVAGLGPLGSRAFREMCARWRECGLLTVAYNEEHDAHLSQATDFAELVLRLSPVEWVLATAPQAPVDLDNVIEFGAVA</sequence>
<keyword evidence="2" id="KW-1185">Reference proteome</keyword>
<dbReference type="AlphaFoldDB" id="A0A7X6R6M1"/>
<reference evidence="1 2" key="1">
    <citation type="submission" date="2020-04" db="EMBL/GenBank/DDBJ databases">
        <title>MicrobeNet Type strains.</title>
        <authorList>
            <person name="Nicholson A.C."/>
        </authorList>
    </citation>
    <scope>NUCLEOTIDE SEQUENCE [LARGE SCALE GENOMIC DNA]</scope>
    <source>
        <strain evidence="1 2">DSM 44956</strain>
    </source>
</reference>
<accession>A0A7X6R6M1</accession>